<keyword evidence="16" id="KW-1185">Reference proteome</keyword>
<organism evidence="15 16">
    <name type="scientific">Ophiocordyceps sinensis</name>
    <dbReference type="NCBI Taxonomy" id="72228"/>
    <lineage>
        <taxon>Eukaryota</taxon>
        <taxon>Fungi</taxon>
        <taxon>Dikarya</taxon>
        <taxon>Ascomycota</taxon>
        <taxon>Pezizomycotina</taxon>
        <taxon>Sordariomycetes</taxon>
        <taxon>Hypocreomycetidae</taxon>
        <taxon>Hypocreales</taxon>
        <taxon>Ophiocordycipitaceae</taxon>
        <taxon>Ophiocordyceps</taxon>
    </lineage>
</organism>
<dbReference type="EMBL" id="JAAVMX010000003">
    <property type="protein sequence ID" value="KAF4510623.1"/>
    <property type="molecule type" value="Genomic_DNA"/>
</dbReference>
<dbReference type="PROSITE" id="PS51285">
    <property type="entry name" value="AGC_KINASE_CTER"/>
    <property type="match status" value="1"/>
</dbReference>
<dbReference type="FunFam" id="1.10.510.10:FF:000229">
    <property type="entry name" value="Serine/threonine-protein kinase cot-1"/>
    <property type="match status" value="1"/>
</dbReference>
<feature type="region of interest" description="Disordered" evidence="12">
    <location>
        <begin position="139"/>
        <end position="215"/>
    </location>
</feature>
<gene>
    <name evidence="15" type="ORF">G6O67_002499</name>
</gene>
<dbReference type="GO" id="GO:0005524">
    <property type="term" value="F:ATP binding"/>
    <property type="evidence" value="ECO:0007669"/>
    <property type="project" value="UniProtKB-UniRule"/>
</dbReference>
<dbReference type="Pfam" id="PF00069">
    <property type="entry name" value="Pkinase"/>
    <property type="match status" value="2"/>
</dbReference>
<name>A0A8H4PUC1_9HYPO</name>
<evidence type="ECO:0000256" key="7">
    <source>
        <dbReference type="ARBA" id="ARBA00022840"/>
    </source>
</evidence>
<dbReference type="PANTHER" id="PTHR22988">
    <property type="entry name" value="MYOTONIC DYSTROPHY S/T KINASE-RELATED"/>
    <property type="match status" value="1"/>
</dbReference>
<dbReference type="GO" id="GO:0071944">
    <property type="term" value="C:cell periphery"/>
    <property type="evidence" value="ECO:0007669"/>
    <property type="project" value="UniProtKB-ARBA"/>
</dbReference>
<comment type="catalytic activity">
    <reaction evidence="9">
        <text>L-threonyl-[protein] + ATP = O-phospho-L-threonyl-[protein] + ADP + H(+)</text>
        <dbReference type="Rhea" id="RHEA:46608"/>
        <dbReference type="Rhea" id="RHEA-COMP:11060"/>
        <dbReference type="Rhea" id="RHEA-COMP:11605"/>
        <dbReference type="ChEBI" id="CHEBI:15378"/>
        <dbReference type="ChEBI" id="CHEBI:30013"/>
        <dbReference type="ChEBI" id="CHEBI:30616"/>
        <dbReference type="ChEBI" id="CHEBI:61977"/>
        <dbReference type="ChEBI" id="CHEBI:456216"/>
        <dbReference type="EC" id="2.7.11.1"/>
    </reaction>
</comment>
<dbReference type="InterPro" id="IPR011009">
    <property type="entry name" value="Kinase-like_dom_sf"/>
</dbReference>
<evidence type="ECO:0000256" key="2">
    <source>
        <dbReference type="ARBA" id="ARBA00022527"/>
    </source>
</evidence>
<keyword evidence="3" id="KW-0597">Phosphoprotein</keyword>
<feature type="compositionally biased region" description="Polar residues" evidence="12">
    <location>
        <begin position="1"/>
        <end position="14"/>
    </location>
</feature>
<dbReference type="InterPro" id="IPR008271">
    <property type="entry name" value="Ser/Thr_kinase_AS"/>
</dbReference>
<comment type="catalytic activity">
    <reaction evidence="10">
        <text>L-seryl-[protein] + ATP = O-phospho-L-seryl-[protein] + ADP + H(+)</text>
        <dbReference type="Rhea" id="RHEA:17989"/>
        <dbReference type="Rhea" id="RHEA-COMP:9863"/>
        <dbReference type="Rhea" id="RHEA-COMP:11604"/>
        <dbReference type="ChEBI" id="CHEBI:15378"/>
        <dbReference type="ChEBI" id="CHEBI:29999"/>
        <dbReference type="ChEBI" id="CHEBI:30616"/>
        <dbReference type="ChEBI" id="CHEBI:83421"/>
        <dbReference type="ChEBI" id="CHEBI:456216"/>
        <dbReference type="EC" id="2.7.11.1"/>
    </reaction>
</comment>
<dbReference type="OrthoDB" id="3638488at2759"/>
<keyword evidence="6" id="KW-0418">Kinase</keyword>
<evidence type="ECO:0000313" key="16">
    <source>
        <dbReference type="Proteomes" id="UP000557566"/>
    </source>
</evidence>
<dbReference type="PROSITE" id="PS00107">
    <property type="entry name" value="PROTEIN_KINASE_ATP"/>
    <property type="match status" value="1"/>
</dbReference>
<comment type="caution">
    <text evidence="15">The sequence shown here is derived from an EMBL/GenBank/DDBJ whole genome shotgun (WGS) entry which is preliminary data.</text>
</comment>
<evidence type="ECO:0000259" key="13">
    <source>
        <dbReference type="PROSITE" id="PS50011"/>
    </source>
</evidence>
<feature type="region of interest" description="Disordered" evidence="12">
    <location>
        <begin position="229"/>
        <end position="259"/>
    </location>
</feature>
<dbReference type="Gene3D" id="1.10.510.10">
    <property type="entry name" value="Transferase(Phosphotransferase) domain 1"/>
    <property type="match status" value="1"/>
</dbReference>
<evidence type="ECO:0000256" key="11">
    <source>
        <dbReference type="PROSITE-ProRule" id="PRU10141"/>
    </source>
</evidence>
<comment type="similarity">
    <text evidence="8">Belongs to the protein kinase superfamily. STE Ser/Thr protein kinase family. COT1 subfamily.</text>
</comment>
<evidence type="ECO:0000256" key="3">
    <source>
        <dbReference type="ARBA" id="ARBA00022553"/>
    </source>
</evidence>
<dbReference type="InterPro" id="IPR000961">
    <property type="entry name" value="AGC-kinase_C"/>
</dbReference>
<evidence type="ECO:0000256" key="6">
    <source>
        <dbReference type="ARBA" id="ARBA00022777"/>
    </source>
</evidence>
<dbReference type="InterPro" id="IPR050839">
    <property type="entry name" value="Rho-assoc_Ser/Thr_Kinase"/>
</dbReference>
<sequence length="661" mass="74723">MDGSNNRLHLNFGNNDRLPLNDRTYPTTPSTFPQPVFPPNPSGQQHQQQHHQLQPPPPPQQQPSSPLPSQHQAFAAGYVPQGYFAPGPAAYSAQYPAAPQAVTNDYAHAQNGAYQARSNTPGTNDPNVGLAHQFSHQNLGGATRSAGYGARGPSAGQRPRTAGAPGQPPASYGGYMNAPPMPSQSSPAAVHNFQQAPERNPDRYGPNSHSNQKKCSQLATDFFKDSVKRARERNQRQSELEQKLQDPGQSAARKEQLWSTAGRKEGQYLRFLRTKDKPENYNTVKIIGKGAFGEVKLVQKKGDGKVYAMKSLIKTEMFKKDQLAHVRSERDILAESDSPWVVKLYTTFQDTYFLYMLMEFLPGGDLMTMLIKYEIFSEDITRFYIAEIVLAIEAVHKLGFIHRDIKPDNILLDRGGHVKLTDFGLSTGFHRLHDNNYYQQLLQGRSNRPRDRSSVAIDQINLTVSNRSQINDWRRSRRLMAYSTVGTPDYIAPEIFTGHGYTFDCDWWSLGTIMFECLVGWPPFCAEDSHDTYRKIVNWRQTLYFPDDITLGAEAENLIRSMVCNTENRLGRSGAHEIKSHAFFRGVEFDSLRRIRAPFEPRLTSNIDTTYFPTDEIDQTDNATVLKAQALQQNRGQVEESPEMSLPFIGYTFKRFDNNFR</sequence>
<reference evidence="15 16" key="1">
    <citation type="journal article" date="2020" name="Genome Biol. Evol.">
        <title>A new high-quality draft genome assembly of the Chinese cordyceps Ophiocordyceps sinensis.</title>
        <authorList>
            <person name="Shu R."/>
            <person name="Zhang J."/>
            <person name="Meng Q."/>
            <person name="Zhang H."/>
            <person name="Zhou G."/>
            <person name="Li M."/>
            <person name="Wu P."/>
            <person name="Zhao Y."/>
            <person name="Chen C."/>
            <person name="Qin Q."/>
        </authorList>
    </citation>
    <scope>NUCLEOTIDE SEQUENCE [LARGE SCALE GENOMIC DNA]</scope>
    <source>
        <strain evidence="15 16">IOZ07</strain>
    </source>
</reference>
<dbReference type="InterPro" id="IPR000719">
    <property type="entry name" value="Prot_kinase_dom"/>
</dbReference>
<feature type="region of interest" description="Disordered" evidence="12">
    <location>
        <begin position="1"/>
        <end position="74"/>
    </location>
</feature>
<evidence type="ECO:0000256" key="12">
    <source>
        <dbReference type="SAM" id="MobiDB-lite"/>
    </source>
</evidence>
<dbReference type="InterPro" id="IPR017441">
    <property type="entry name" value="Protein_kinase_ATP_BS"/>
</dbReference>
<keyword evidence="7 11" id="KW-0067">ATP-binding</keyword>
<keyword evidence="2" id="KW-0723">Serine/threonine-protein kinase</keyword>
<feature type="compositionally biased region" description="Low complexity" evidence="12">
    <location>
        <begin position="42"/>
        <end position="53"/>
    </location>
</feature>
<feature type="domain" description="AGC-kinase C-terminal" evidence="14">
    <location>
        <begin position="585"/>
        <end position="661"/>
    </location>
</feature>
<feature type="binding site" evidence="11">
    <location>
        <position position="310"/>
    </location>
    <ligand>
        <name>ATP</name>
        <dbReference type="ChEBI" id="CHEBI:30616"/>
    </ligand>
</feature>
<dbReference type="Gene3D" id="3.30.200.20">
    <property type="entry name" value="Phosphorylase Kinase, domain 1"/>
    <property type="match status" value="1"/>
</dbReference>
<keyword evidence="5 11" id="KW-0547">Nucleotide-binding</keyword>
<feature type="domain" description="Protein kinase" evidence="13">
    <location>
        <begin position="281"/>
        <end position="584"/>
    </location>
</feature>
<dbReference type="AlphaFoldDB" id="A0A8H4PUC1"/>
<dbReference type="FunFam" id="3.30.200.20:FF:000192">
    <property type="entry name" value="Serine/threonine-protein kinase cot-1"/>
    <property type="match status" value="1"/>
</dbReference>
<evidence type="ECO:0000256" key="9">
    <source>
        <dbReference type="ARBA" id="ARBA00047899"/>
    </source>
</evidence>
<proteinExistence type="inferred from homology"/>
<protein>
    <recommendedName>
        <fullName evidence="1">non-specific serine/threonine protein kinase</fullName>
        <ecNumber evidence="1">2.7.11.1</ecNumber>
    </recommendedName>
</protein>
<evidence type="ECO:0000259" key="14">
    <source>
        <dbReference type="PROSITE" id="PS51285"/>
    </source>
</evidence>
<dbReference type="EC" id="2.7.11.1" evidence="1"/>
<dbReference type="SMART" id="SM00220">
    <property type="entry name" value="S_TKc"/>
    <property type="match status" value="1"/>
</dbReference>
<evidence type="ECO:0000256" key="1">
    <source>
        <dbReference type="ARBA" id="ARBA00012513"/>
    </source>
</evidence>
<dbReference type="PROSITE" id="PS50011">
    <property type="entry name" value="PROTEIN_KINASE_DOM"/>
    <property type="match status" value="1"/>
</dbReference>
<dbReference type="Proteomes" id="UP000557566">
    <property type="component" value="Unassembled WGS sequence"/>
</dbReference>
<dbReference type="FunFam" id="1.10.510.10:FF:000086">
    <property type="entry name" value="Non-specific serine/threonine protein kinase"/>
    <property type="match status" value="1"/>
</dbReference>
<feature type="compositionally biased region" description="Basic and acidic residues" evidence="12">
    <location>
        <begin position="229"/>
        <end position="244"/>
    </location>
</feature>
<dbReference type="GO" id="GO:0004674">
    <property type="term" value="F:protein serine/threonine kinase activity"/>
    <property type="evidence" value="ECO:0007669"/>
    <property type="project" value="UniProtKB-KW"/>
</dbReference>
<evidence type="ECO:0000256" key="10">
    <source>
        <dbReference type="ARBA" id="ARBA00048679"/>
    </source>
</evidence>
<evidence type="ECO:0000256" key="5">
    <source>
        <dbReference type="ARBA" id="ARBA00022741"/>
    </source>
</evidence>
<accession>A0A8H4PUC1</accession>
<keyword evidence="4" id="KW-0808">Transferase</keyword>
<evidence type="ECO:0000313" key="15">
    <source>
        <dbReference type="EMBL" id="KAF4510623.1"/>
    </source>
</evidence>
<dbReference type="PROSITE" id="PS00108">
    <property type="entry name" value="PROTEIN_KINASE_ST"/>
    <property type="match status" value="1"/>
</dbReference>
<dbReference type="SMART" id="SM00133">
    <property type="entry name" value="S_TK_X"/>
    <property type="match status" value="1"/>
</dbReference>
<evidence type="ECO:0000256" key="8">
    <source>
        <dbReference type="ARBA" id="ARBA00038271"/>
    </source>
</evidence>
<dbReference type="SUPFAM" id="SSF56112">
    <property type="entry name" value="Protein kinase-like (PK-like)"/>
    <property type="match status" value="1"/>
</dbReference>
<evidence type="ECO:0000256" key="4">
    <source>
        <dbReference type="ARBA" id="ARBA00022679"/>
    </source>
</evidence>
<feature type="compositionally biased region" description="Polar residues" evidence="12">
    <location>
        <begin position="24"/>
        <end position="33"/>
    </location>
</feature>
<feature type="compositionally biased region" description="Low complexity" evidence="12">
    <location>
        <begin position="62"/>
        <end position="72"/>
    </location>
</feature>